<evidence type="ECO:0000256" key="4">
    <source>
        <dbReference type="ARBA" id="ARBA00022984"/>
    </source>
</evidence>
<evidence type="ECO:0000313" key="10">
    <source>
        <dbReference type="Proteomes" id="UP000188532"/>
    </source>
</evidence>
<dbReference type="InterPro" id="IPR038063">
    <property type="entry name" value="Transpep_catalytic_dom"/>
</dbReference>
<evidence type="ECO:0000313" key="9">
    <source>
        <dbReference type="EMBL" id="OOK83848.1"/>
    </source>
</evidence>
<name>A0A1V3XTV1_MYCKA</name>
<sequence length="44" mass="4756">MSHGCISLSPTDAEWYFNTVNVGDPVIVQEGVPADEKEVDPVIP</sequence>
<dbReference type="AlphaFoldDB" id="A0A1V3XTV1"/>
<feature type="domain" description="L,D-TPase catalytic" evidence="7">
    <location>
        <begin position="1"/>
        <end position="29"/>
    </location>
</feature>
<dbReference type="SUPFAM" id="SSF141523">
    <property type="entry name" value="L,D-transpeptidase catalytic domain-like"/>
    <property type="match status" value="1"/>
</dbReference>
<dbReference type="Proteomes" id="UP000189229">
    <property type="component" value="Unassembled WGS sequence"/>
</dbReference>
<keyword evidence="3 6" id="KW-0133">Cell shape</keyword>
<dbReference type="EMBL" id="MVBM01000001">
    <property type="protein sequence ID" value="OOK82480.1"/>
    <property type="molecule type" value="Genomic_DNA"/>
</dbReference>
<dbReference type="InterPro" id="IPR005490">
    <property type="entry name" value="LD_TPept_cat_dom"/>
</dbReference>
<dbReference type="GO" id="GO:0008360">
    <property type="term" value="P:regulation of cell shape"/>
    <property type="evidence" value="ECO:0007669"/>
    <property type="project" value="UniProtKB-UniRule"/>
</dbReference>
<dbReference type="PROSITE" id="PS52029">
    <property type="entry name" value="LD_TPASE"/>
    <property type="match status" value="1"/>
</dbReference>
<dbReference type="GO" id="GO:0009252">
    <property type="term" value="P:peptidoglycan biosynthetic process"/>
    <property type="evidence" value="ECO:0007669"/>
    <property type="project" value="UniProtKB-UniPathway"/>
</dbReference>
<keyword evidence="4 6" id="KW-0573">Peptidoglycan synthesis</keyword>
<comment type="pathway">
    <text evidence="1 6">Cell wall biogenesis; peptidoglycan biosynthesis.</text>
</comment>
<keyword evidence="2" id="KW-0808">Transferase</keyword>
<reference evidence="10 11" key="1">
    <citation type="submission" date="2017-02" db="EMBL/GenBank/DDBJ databases">
        <title>Complete genome sequences of Mycobacterium kansasii strains isolated from rhesus macaques.</title>
        <authorList>
            <person name="Panda A."/>
            <person name="Nagaraj S."/>
            <person name="Zhao X."/>
            <person name="Tettelin H."/>
            <person name="Detolla L.J."/>
        </authorList>
    </citation>
    <scope>NUCLEOTIDE SEQUENCE [LARGE SCALE GENOMIC DNA]</scope>
    <source>
        <strain evidence="9 10">11-3469</strain>
        <strain evidence="8 11">11-3813</strain>
    </source>
</reference>
<dbReference type="Pfam" id="PF03734">
    <property type="entry name" value="YkuD"/>
    <property type="match status" value="1"/>
</dbReference>
<evidence type="ECO:0000313" key="8">
    <source>
        <dbReference type="EMBL" id="OOK82480.1"/>
    </source>
</evidence>
<evidence type="ECO:0000259" key="7">
    <source>
        <dbReference type="PROSITE" id="PS52029"/>
    </source>
</evidence>
<dbReference type="GO" id="GO:0016740">
    <property type="term" value="F:transferase activity"/>
    <property type="evidence" value="ECO:0007669"/>
    <property type="project" value="UniProtKB-KW"/>
</dbReference>
<comment type="caution">
    <text evidence="8">The sequence shown here is derived from an EMBL/GenBank/DDBJ whole genome shotgun (WGS) entry which is preliminary data.</text>
</comment>
<proteinExistence type="predicted"/>
<dbReference type="Proteomes" id="UP000188532">
    <property type="component" value="Unassembled WGS sequence"/>
</dbReference>
<evidence type="ECO:0000256" key="3">
    <source>
        <dbReference type="ARBA" id="ARBA00022960"/>
    </source>
</evidence>
<dbReference type="CDD" id="cd16913">
    <property type="entry name" value="YkuD_like"/>
    <property type="match status" value="1"/>
</dbReference>
<evidence type="ECO:0000313" key="11">
    <source>
        <dbReference type="Proteomes" id="UP000189229"/>
    </source>
</evidence>
<dbReference type="GO" id="GO:0071555">
    <property type="term" value="P:cell wall organization"/>
    <property type="evidence" value="ECO:0007669"/>
    <property type="project" value="UniProtKB-UniRule"/>
</dbReference>
<dbReference type="Gene3D" id="2.40.440.10">
    <property type="entry name" value="L,D-transpeptidase catalytic domain-like"/>
    <property type="match status" value="1"/>
</dbReference>
<protein>
    <submittedName>
        <fullName evidence="8">L,D-transpeptidase catalytic domain protein</fullName>
    </submittedName>
</protein>
<gene>
    <name evidence="9" type="ORF">BZL29_0441</name>
    <name evidence="8" type="ORF">BZL30_1518</name>
</gene>
<accession>A0A1V3XTV1</accession>
<dbReference type="UniPathway" id="UPA00219"/>
<evidence type="ECO:0000256" key="2">
    <source>
        <dbReference type="ARBA" id="ARBA00022679"/>
    </source>
</evidence>
<organism evidence="8 11">
    <name type="scientific">Mycobacterium kansasii</name>
    <dbReference type="NCBI Taxonomy" id="1768"/>
    <lineage>
        <taxon>Bacteria</taxon>
        <taxon>Bacillati</taxon>
        <taxon>Actinomycetota</taxon>
        <taxon>Actinomycetes</taxon>
        <taxon>Mycobacteriales</taxon>
        <taxon>Mycobacteriaceae</taxon>
        <taxon>Mycobacterium</taxon>
    </lineage>
</organism>
<evidence type="ECO:0000256" key="5">
    <source>
        <dbReference type="ARBA" id="ARBA00023316"/>
    </source>
</evidence>
<dbReference type="EMBL" id="MVBN01000001">
    <property type="protein sequence ID" value="OOK83848.1"/>
    <property type="molecule type" value="Genomic_DNA"/>
</dbReference>
<evidence type="ECO:0000256" key="6">
    <source>
        <dbReference type="PROSITE-ProRule" id="PRU01373"/>
    </source>
</evidence>
<keyword evidence="5 6" id="KW-0961">Cell wall biogenesis/degradation</keyword>
<comment type="caution">
    <text evidence="6">Lacks conserved residue(s) required for the propagation of feature annotation.</text>
</comment>
<evidence type="ECO:0000256" key="1">
    <source>
        <dbReference type="ARBA" id="ARBA00004752"/>
    </source>
</evidence>